<organism evidence="2 3">
    <name type="scientific">Helicocarpus griseus UAMH5409</name>
    <dbReference type="NCBI Taxonomy" id="1447875"/>
    <lineage>
        <taxon>Eukaryota</taxon>
        <taxon>Fungi</taxon>
        <taxon>Dikarya</taxon>
        <taxon>Ascomycota</taxon>
        <taxon>Pezizomycotina</taxon>
        <taxon>Eurotiomycetes</taxon>
        <taxon>Eurotiomycetidae</taxon>
        <taxon>Onygenales</taxon>
        <taxon>Ajellomycetaceae</taxon>
        <taxon>Helicocarpus</taxon>
    </lineage>
</organism>
<dbReference type="Gene3D" id="1.20.5.170">
    <property type="match status" value="1"/>
</dbReference>
<gene>
    <name evidence="2" type="ORF">AJ79_02944</name>
</gene>
<proteinExistence type="predicted"/>
<dbReference type="InterPro" id="IPR046347">
    <property type="entry name" value="bZIP_sf"/>
</dbReference>
<dbReference type="AlphaFoldDB" id="A0A2B7Y0C0"/>
<comment type="caution">
    <text evidence="2">The sequence shown here is derived from an EMBL/GenBank/DDBJ whole genome shotgun (WGS) entry which is preliminary data.</text>
</comment>
<dbReference type="Proteomes" id="UP000223968">
    <property type="component" value="Unassembled WGS sequence"/>
</dbReference>
<feature type="region of interest" description="Disordered" evidence="1">
    <location>
        <begin position="1"/>
        <end position="32"/>
    </location>
</feature>
<evidence type="ECO:0008006" key="4">
    <source>
        <dbReference type="Google" id="ProtNLM"/>
    </source>
</evidence>
<feature type="compositionally biased region" description="Basic residues" evidence="1">
    <location>
        <begin position="19"/>
        <end position="32"/>
    </location>
</feature>
<dbReference type="CDD" id="cd14688">
    <property type="entry name" value="bZIP_YAP"/>
    <property type="match status" value="1"/>
</dbReference>
<evidence type="ECO:0000313" key="2">
    <source>
        <dbReference type="EMBL" id="PGH14609.1"/>
    </source>
</evidence>
<name>A0A2B7Y0C0_9EURO</name>
<dbReference type="PANTHER" id="PTHR37012:SF2">
    <property type="entry name" value="BZIP DOMAIN-CONTAINING PROTEIN-RELATED"/>
    <property type="match status" value="1"/>
</dbReference>
<dbReference type="SUPFAM" id="SSF57959">
    <property type="entry name" value="Leucine zipper domain"/>
    <property type="match status" value="1"/>
</dbReference>
<sequence>MRTTNRSNSADEEEEQCRKARKRATDRRAQRDHRLRQKAYIKRLEESVRELSAQRTNDEVVNTLLAEQARLVAECSKLAAKLERVRVLVSPEDHGADVEIRRRFQSLVMRSWWPRPKMKLCNHLPAQGRKVHEGFSGHEEHLYPQQNGQDYHRLPSPDAPSLPRETATAQDDLPVIDMNDDDMGFLQYCRQENRVSLCDPNPSVPGSSENVPCPNPSSNLDFGSSFSRYCAPSSRSDTVLLAMVDEARKEHEHGRFDTTEPSLHQLLSDPPRDTLSFRLFHHLCGYGAMPLHLLLSIFWTQYLVLRLGADQRYQWHVLRTSAALERVPEFLRPTPTERVIPHQFFIGMLSKPAANFDLIKKVQARDPFGIDKAGQRRQRRKYRRRTSPTPESVLVVKGRSGDVANNGCIEHD</sequence>
<feature type="region of interest" description="Disordered" evidence="1">
    <location>
        <begin position="140"/>
        <end position="171"/>
    </location>
</feature>
<keyword evidence="3" id="KW-1185">Reference proteome</keyword>
<accession>A0A2B7Y0C0</accession>
<dbReference type="EMBL" id="PDNB01000033">
    <property type="protein sequence ID" value="PGH14609.1"/>
    <property type="molecule type" value="Genomic_DNA"/>
</dbReference>
<dbReference type="OrthoDB" id="4482465at2759"/>
<dbReference type="PANTHER" id="PTHR37012">
    <property type="entry name" value="B-ZIP TRANSCRIPTION FACTOR (EUROFUNG)-RELATED"/>
    <property type="match status" value="1"/>
</dbReference>
<evidence type="ECO:0000313" key="3">
    <source>
        <dbReference type="Proteomes" id="UP000223968"/>
    </source>
</evidence>
<evidence type="ECO:0000256" key="1">
    <source>
        <dbReference type="SAM" id="MobiDB-lite"/>
    </source>
</evidence>
<dbReference type="GO" id="GO:0003700">
    <property type="term" value="F:DNA-binding transcription factor activity"/>
    <property type="evidence" value="ECO:0007669"/>
    <property type="project" value="InterPro"/>
</dbReference>
<reference evidence="2 3" key="1">
    <citation type="submission" date="2017-10" db="EMBL/GenBank/DDBJ databases">
        <title>Comparative genomics in systemic dimorphic fungi from Ajellomycetaceae.</title>
        <authorList>
            <person name="Munoz J.F."/>
            <person name="Mcewen J.G."/>
            <person name="Clay O.K."/>
            <person name="Cuomo C.A."/>
        </authorList>
    </citation>
    <scope>NUCLEOTIDE SEQUENCE [LARGE SCALE GENOMIC DNA]</scope>
    <source>
        <strain evidence="2 3">UAMH5409</strain>
    </source>
</reference>
<protein>
    <recommendedName>
        <fullName evidence="4">BZIP domain-containing protein</fullName>
    </recommendedName>
</protein>